<protein>
    <submittedName>
        <fullName evidence="1">Uncharacterized protein</fullName>
    </submittedName>
</protein>
<organism evidence="1 2">
    <name type="scientific">Rotaria socialis</name>
    <dbReference type="NCBI Taxonomy" id="392032"/>
    <lineage>
        <taxon>Eukaryota</taxon>
        <taxon>Metazoa</taxon>
        <taxon>Spiralia</taxon>
        <taxon>Gnathifera</taxon>
        <taxon>Rotifera</taxon>
        <taxon>Eurotatoria</taxon>
        <taxon>Bdelloidea</taxon>
        <taxon>Philodinida</taxon>
        <taxon>Philodinidae</taxon>
        <taxon>Rotaria</taxon>
    </lineage>
</organism>
<evidence type="ECO:0000313" key="1">
    <source>
        <dbReference type="EMBL" id="CAF4182415.1"/>
    </source>
</evidence>
<dbReference type="Proteomes" id="UP000663873">
    <property type="component" value="Unassembled WGS sequence"/>
</dbReference>
<keyword evidence="2" id="KW-1185">Reference proteome</keyword>
<accession>A0A820AER0</accession>
<name>A0A820AER0_9BILA</name>
<evidence type="ECO:0000313" key="2">
    <source>
        <dbReference type="Proteomes" id="UP000663873"/>
    </source>
</evidence>
<reference evidence="1" key="1">
    <citation type="submission" date="2021-02" db="EMBL/GenBank/DDBJ databases">
        <authorList>
            <person name="Nowell W R."/>
        </authorList>
    </citation>
    <scope>NUCLEOTIDE SEQUENCE</scope>
</reference>
<gene>
    <name evidence="1" type="ORF">UJA718_LOCUS5393</name>
</gene>
<dbReference type="AlphaFoldDB" id="A0A820AER0"/>
<sequence length="36" mass="3988">MEVVQVVQYESDISDKEVLEGNDGINGNQRIPKKGV</sequence>
<dbReference type="EMBL" id="CAJOBP010000468">
    <property type="protein sequence ID" value="CAF4182415.1"/>
    <property type="molecule type" value="Genomic_DNA"/>
</dbReference>
<feature type="non-terminal residue" evidence="1">
    <location>
        <position position="36"/>
    </location>
</feature>
<proteinExistence type="predicted"/>
<comment type="caution">
    <text evidence="1">The sequence shown here is derived from an EMBL/GenBank/DDBJ whole genome shotgun (WGS) entry which is preliminary data.</text>
</comment>